<evidence type="ECO:0000256" key="7">
    <source>
        <dbReference type="ARBA" id="ARBA00022512"/>
    </source>
</evidence>
<keyword evidence="14" id="KW-0961">Cell wall biogenesis/degradation</keyword>
<dbReference type="GO" id="GO:0000272">
    <property type="term" value="P:polysaccharide catabolic process"/>
    <property type="evidence" value="ECO:0007669"/>
    <property type="project" value="UniProtKB-KW"/>
</dbReference>
<reference evidence="22 23" key="1">
    <citation type="submission" date="2016-07" db="EMBL/GenBank/DDBJ databases">
        <title>Pervasive Adenine N6-methylation of Active Genes in Fungi.</title>
        <authorList>
            <consortium name="DOE Joint Genome Institute"/>
            <person name="Mondo S.J."/>
            <person name="Dannebaum R.O."/>
            <person name="Kuo R.C."/>
            <person name="Labutti K."/>
            <person name="Haridas S."/>
            <person name="Kuo A."/>
            <person name="Salamov A."/>
            <person name="Ahrendt S.R."/>
            <person name="Lipzen A."/>
            <person name="Sullivan W."/>
            <person name="Andreopoulos W.B."/>
            <person name="Clum A."/>
            <person name="Lindquist E."/>
            <person name="Daum C."/>
            <person name="Ramamoorthy G.K."/>
            <person name="Gryganskyi A."/>
            <person name="Culley D."/>
            <person name="Magnuson J.K."/>
            <person name="James T.Y."/>
            <person name="O'Malley M.A."/>
            <person name="Stajich J.E."/>
            <person name="Spatafora J.W."/>
            <person name="Visel A."/>
            <person name="Grigoriev I.V."/>
        </authorList>
    </citation>
    <scope>NUCLEOTIDE SEQUENCE [LARGE SCALE GENOMIC DNA]</scope>
    <source>
        <strain evidence="22 23">CBS 931.73</strain>
    </source>
</reference>
<evidence type="ECO:0000256" key="3">
    <source>
        <dbReference type="ARBA" id="ARBA00004401"/>
    </source>
</evidence>
<evidence type="ECO:0000256" key="14">
    <source>
        <dbReference type="ARBA" id="ARBA00023316"/>
    </source>
</evidence>
<protein>
    <recommendedName>
        <fullName evidence="5">glucan endo-1,3-beta-D-glucosidase</fullName>
        <ecNumber evidence="5">3.2.1.39</ecNumber>
    </recommendedName>
    <alternativeName>
        <fullName evidence="18">Endo-1,3-beta-glucanase btgC</fullName>
    </alternativeName>
    <alternativeName>
        <fullName evidence="17">Laminarinase btgC</fullName>
    </alternativeName>
</protein>
<dbReference type="GO" id="GO:0009277">
    <property type="term" value="C:fungal-type cell wall"/>
    <property type="evidence" value="ECO:0007669"/>
    <property type="project" value="TreeGrafter"/>
</dbReference>
<evidence type="ECO:0000256" key="17">
    <source>
        <dbReference type="ARBA" id="ARBA00042373"/>
    </source>
</evidence>
<evidence type="ECO:0000256" key="9">
    <source>
        <dbReference type="ARBA" id="ARBA00022729"/>
    </source>
</evidence>
<keyword evidence="9" id="KW-0732">Signal</keyword>
<name>A0A1Y1YSU2_9FUNG</name>
<dbReference type="PANTHER" id="PTHR16631:SF17">
    <property type="entry name" value="GLUCAN ENDO-1,3-BETA-GLUCOSIDASE BTGC"/>
    <property type="match status" value="1"/>
</dbReference>
<evidence type="ECO:0000256" key="19">
    <source>
        <dbReference type="RuleBase" id="RU004335"/>
    </source>
</evidence>
<keyword evidence="21" id="KW-0812">Transmembrane</keyword>
<dbReference type="InParanoid" id="A0A1Y1YSU2"/>
<keyword evidence="10 22" id="KW-0378">Hydrolase</keyword>
<evidence type="ECO:0000256" key="11">
    <source>
        <dbReference type="ARBA" id="ARBA00023136"/>
    </source>
</evidence>
<gene>
    <name evidence="22" type="ORF">K493DRAFT_312619</name>
</gene>
<dbReference type="InterPro" id="IPR050732">
    <property type="entry name" value="Beta-glucan_modifiers"/>
</dbReference>
<comment type="function">
    <text evidence="16">Glucanases play a role in cell expansion during growth, in cell-cell fusion during mating, and in spore release during sporulation. This enzyme may be involved in beta-glucan degradation. Active on laminarin and lichenan.</text>
</comment>
<keyword evidence="6" id="KW-1003">Cell membrane</keyword>
<dbReference type="InterPro" id="IPR017853">
    <property type="entry name" value="GH"/>
</dbReference>
<dbReference type="EC" id="3.2.1.39" evidence="5"/>
<keyword evidence="13" id="KW-0119">Carbohydrate metabolism</keyword>
<dbReference type="GO" id="GO:0071555">
    <property type="term" value="P:cell wall organization"/>
    <property type="evidence" value="ECO:0007669"/>
    <property type="project" value="UniProtKB-KW"/>
</dbReference>
<keyword evidence="21" id="KW-1133">Transmembrane helix</keyword>
<dbReference type="STRING" id="1314790.A0A1Y1YSU2"/>
<comment type="catalytic activity">
    <reaction evidence="1">
        <text>Hydrolysis of (1-&gt;3)-beta-D-glucosidic linkages in (1-&gt;3)-beta-D-glucans.</text>
        <dbReference type="EC" id="3.2.1.39"/>
    </reaction>
</comment>
<dbReference type="Proteomes" id="UP000193498">
    <property type="component" value="Unassembled WGS sequence"/>
</dbReference>
<keyword evidence="12" id="KW-0325">Glycoprotein</keyword>
<comment type="similarity">
    <text evidence="4 19">Belongs to the glycosyl hydrolase 17 family.</text>
</comment>
<evidence type="ECO:0000313" key="22">
    <source>
        <dbReference type="EMBL" id="ORY01029.1"/>
    </source>
</evidence>
<comment type="caution">
    <text evidence="22">The sequence shown here is derived from an EMBL/GenBank/DDBJ whole genome shotgun (WGS) entry which is preliminary data.</text>
</comment>
<keyword evidence="15" id="KW-0624">Polysaccharide degradation</keyword>
<dbReference type="GO" id="GO:0009986">
    <property type="term" value="C:cell surface"/>
    <property type="evidence" value="ECO:0007669"/>
    <property type="project" value="TreeGrafter"/>
</dbReference>
<comment type="subcellular location">
    <subcellularLocation>
        <location evidence="3">Cell membrane</location>
        <topology evidence="3">Single-pass type II membrane protein</topology>
    </subcellularLocation>
    <subcellularLocation>
        <location evidence="2">Secreted</location>
        <location evidence="2">Cell wall</location>
    </subcellularLocation>
</comment>
<evidence type="ECO:0000256" key="13">
    <source>
        <dbReference type="ARBA" id="ARBA00023277"/>
    </source>
</evidence>
<feature type="transmembrane region" description="Helical" evidence="21">
    <location>
        <begin position="73"/>
        <end position="96"/>
    </location>
</feature>
<sequence>MSSSRIQEPQNSYNPYNTRQPDNHGRFVPSSNNAWSRNGAQYEMKPLDPAYNGQGNFHRFVSSIRGSKKNKTCFFIGLFIFILILGGAIAAAAILIPKSRKDKTIHYETDADGYIVWNKDPSLVRSFYGIGYTSESSQYPYCGLTQEEVIEDVKILSQLTHRIRLYGMDCHQAEYTLEAVRRLKADTKVTLTIWVDDNDVTYKRQYDEFFRLLQKYGTNYIDAVSVGNEMLFREEVTRAKLYQYIADVRSKVQSLGYNIPVSTTELGTNYNAELLSKVDVGMANIHPYFGGTTAENAANWTFTYLEEEVKINAKQGQDVIISEVGWPTEGASEKSAVASVKNQQRFMNDFVCEANRRGVKYYWFEALDLKWKTKTWTVLEGHWGMFDEKKKAKITLPNCPLE</sequence>
<feature type="region of interest" description="Disordered" evidence="20">
    <location>
        <begin position="1"/>
        <end position="30"/>
    </location>
</feature>
<dbReference type="PANTHER" id="PTHR16631">
    <property type="entry name" value="GLUCAN 1,3-BETA-GLUCOSIDASE"/>
    <property type="match status" value="1"/>
</dbReference>
<dbReference type="Pfam" id="PF00332">
    <property type="entry name" value="Glyco_hydro_17"/>
    <property type="match status" value="1"/>
</dbReference>
<keyword evidence="8" id="KW-0964">Secreted</keyword>
<evidence type="ECO:0000256" key="16">
    <source>
        <dbReference type="ARBA" id="ARBA00037649"/>
    </source>
</evidence>
<evidence type="ECO:0000313" key="23">
    <source>
        <dbReference type="Proteomes" id="UP000193498"/>
    </source>
</evidence>
<evidence type="ECO:0000256" key="15">
    <source>
        <dbReference type="ARBA" id="ARBA00023326"/>
    </source>
</evidence>
<evidence type="ECO:0000256" key="21">
    <source>
        <dbReference type="SAM" id="Phobius"/>
    </source>
</evidence>
<dbReference type="GO" id="GO:0005886">
    <property type="term" value="C:plasma membrane"/>
    <property type="evidence" value="ECO:0007669"/>
    <property type="project" value="UniProtKB-SubCell"/>
</dbReference>
<evidence type="ECO:0000256" key="6">
    <source>
        <dbReference type="ARBA" id="ARBA00022475"/>
    </source>
</evidence>
<evidence type="ECO:0000256" key="12">
    <source>
        <dbReference type="ARBA" id="ARBA00023180"/>
    </source>
</evidence>
<dbReference type="FunCoup" id="A0A1Y1YSU2">
    <property type="interactions" value="49"/>
</dbReference>
<organism evidence="22 23">
    <name type="scientific">Basidiobolus meristosporus CBS 931.73</name>
    <dbReference type="NCBI Taxonomy" id="1314790"/>
    <lineage>
        <taxon>Eukaryota</taxon>
        <taxon>Fungi</taxon>
        <taxon>Fungi incertae sedis</taxon>
        <taxon>Zoopagomycota</taxon>
        <taxon>Entomophthoromycotina</taxon>
        <taxon>Basidiobolomycetes</taxon>
        <taxon>Basidiobolales</taxon>
        <taxon>Basidiobolaceae</taxon>
        <taxon>Basidiobolus</taxon>
    </lineage>
</organism>
<keyword evidence="7" id="KW-0134">Cell wall</keyword>
<dbReference type="Gene3D" id="3.20.20.80">
    <property type="entry name" value="Glycosidases"/>
    <property type="match status" value="2"/>
</dbReference>
<evidence type="ECO:0000256" key="20">
    <source>
        <dbReference type="SAM" id="MobiDB-lite"/>
    </source>
</evidence>
<evidence type="ECO:0000256" key="2">
    <source>
        <dbReference type="ARBA" id="ARBA00004191"/>
    </source>
</evidence>
<proteinExistence type="inferred from homology"/>
<keyword evidence="11 21" id="KW-0472">Membrane</keyword>
<dbReference type="InterPro" id="IPR000490">
    <property type="entry name" value="Glyco_hydro_17"/>
</dbReference>
<evidence type="ECO:0000256" key="10">
    <source>
        <dbReference type="ARBA" id="ARBA00022801"/>
    </source>
</evidence>
<dbReference type="SUPFAM" id="SSF51445">
    <property type="entry name" value="(Trans)glycosidases"/>
    <property type="match status" value="1"/>
</dbReference>
<dbReference type="AlphaFoldDB" id="A0A1Y1YSU2"/>
<accession>A0A1Y1YSU2</accession>
<evidence type="ECO:0000256" key="1">
    <source>
        <dbReference type="ARBA" id="ARBA00000382"/>
    </source>
</evidence>
<dbReference type="GO" id="GO:0042973">
    <property type="term" value="F:glucan endo-1,3-beta-D-glucosidase activity"/>
    <property type="evidence" value="ECO:0007669"/>
    <property type="project" value="UniProtKB-EC"/>
</dbReference>
<evidence type="ECO:0000256" key="8">
    <source>
        <dbReference type="ARBA" id="ARBA00022525"/>
    </source>
</evidence>
<evidence type="ECO:0000256" key="5">
    <source>
        <dbReference type="ARBA" id="ARBA00012780"/>
    </source>
</evidence>
<dbReference type="OrthoDB" id="77201at2759"/>
<keyword evidence="23" id="KW-1185">Reference proteome</keyword>
<evidence type="ECO:0000256" key="4">
    <source>
        <dbReference type="ARBA" id="ARBA00008773"/>
    </source>
</evidence>
<dbReference type="GO" id="GO:0005576">
    <property type="term" value="C:extracellular region"/>
    <property type="evidence" value="ECO:0007669"/>
    <property type="project" value="TreeGrafter"/>
</dbReference>
<dbReference type="EMBL" id="MCFE01000075">
    <property type="protein sequence ID" value="ORY01029.1"/>
    <property type="molecule type" value="Genomic_DNA"/>
</dbReference>
<evidence type="ECO:0000256" key="18">
    <source>
        <dbReference type="ARBA" id="ARBA00043078"/>
    </source>
</evidence>
<feature type="compositionally biased region" description="Polar residues" evidence="20">
    <location>
        <begin position="1"/>
        <end position="20"/>
    </location>
</feature>